<sequence length="753" mass="80332">MLAGRSLVLVAIALAAAPAAAEQVLVRSPGEYDAAIEAAQPGDTILLADGEWRDFDLVVRGEGTGRAPLTVAAQTPGGVVLTGQSSLRLGGSHLVVSGLVFRNGYSPRGDVIAFRVDSEELAFDSRVTQTVIDGFSKPDRYESDYWVAIYGKRNRFDHNHLEGKTNKGVTLAVRLDSEDSRENGHRIDHNYFGPRQSLGSNGGETLRIGTSHYSMFDSKTVVENNVFDRTDGEVEIISSKSGGNTFRGNLFLRSRGNLTLRHGDGNLVERNIFLGHGKDYTGGIRVINRDQTVRDNYMEGLRGTGFSSALAVMNGVPNSPPNRYVEVENAQITGNSILDSARIGFGVGADEERSAAPSKTVFARNLMSASGSDAFLSAASDVSGIAFDGNVVLSGTVDPALAKIARGAAELERAKNGLLYPRDPAIDAAGAPRDLAPIGLEEVGVDWYPKPKDTSPFESSGRRVTIAPGVDALVAAVEVAQPGDVIELAPGRHVVERTIALDKAITIRGTGPDKPVILFSRPSLIELREGGDLQLIHLVIDGSLAPDSVGNSVIRTTIYPVQSNMQIEFERVEVRNLTVNKSFNVLTLGKSTFADRIAIRDSAFSDISGTIISVASETEDYGQYNVEYLDVADSSFENIGGPIADVYRGGRDESTFGPAVTLSNNTLRTVGRAATNGSEAALHLHGVQIARIEGNTVSQSAPLKIVHTVGTPATSVVDNSFDNTPVPVFEELIYQGAPRVEMSGNSLDGEPLQ</sequence>
<feature type="chain" id="PRO_5019375873" description="Alginate lyase" evidence="1">
    <location>
        <begin position="22"/>
        <end position="753"/>
    </location>
</feature>
<dbReference type="InterPro" id="IPR006626">
    <property type="entry name" value="PbH1"/>
</dbReference>
<evidence type="ECO:0000256" key="1">
    <source>
        <dbReference type="SAM" id="SignalP"/>
    </source>
</evidence>
<dbReference type="SUPFAM" id="SSF51126">
    <property type="entry name" value="Pectin lyase-like"/>
    <property type="match status" value="2"/>
</dbReference>
<dbReference type="Gene3D" id="2.160.20.10">
    <property type="entry name" value="Single-stranded right-handed beta-helix, Pectin lyase-like"/>
    <property type="match status" value="2"/>
</dbReference>
<protein>
    <recommendedName>
        <fullName evidence="4">Alginate lyase</fullName>
    </recommendedName>
</protein>
<name>A0A3T1CG22_9SPHN</name>
<dbReference type="InterPro" id="IPR039513">
    <property type="entry name" value="PL-6"/>
</dbReference>
<dbReference type="AlphaFoldDB" id="A0A3T1CG22"/>
<accession>A0A3T1CG22</accession>
<reference evidence="2 3" key="1">
    <citation type="submission" date="2019-01" db="EMBL/GenBank/DDBJ databases">
        <title>Complete genome sequence of Erythrobacter flavus KJ5.</title>
        <authorList>
            <person name="Kanesaki Y."/>
            <person name="Brotosudarmo T."/>
            <person name="Moriuchi R."/>
            <person name="Awai K."/>
        </authorList>
    </citation>
    <scope>NUCLEOTIDE SEQUENCE [LARGE SCALE GENOMIC DNA]</scope>
    <source>
        <strain evidence="2 3">KJ5</strain>
    </source>
</reference>
<gene>
    <name evidence="2" type="ORF">EKJ_07570</name>
</gene>
<dbReference type="Pfam" id="PF14592">
    <property type="entry name" value="Chondroitinas_B"/>
    <property type="match status" value="1"/>
</dbReference>
<evidence type="ECO:0008006" key="4">
    <source>
        <dbReference type="Google" id="ProtNLM"/>
    </source>
</evidence>
<keyword evidence="1" id="KW-0732">Signal</keyword>
<dbReference type="RefSeq" id="WP_130585954.1">
    <property type="nucleotide sequence ID" value="NZ_AP019389.1"/>
</dbReference>
<feature type="signal peptide" evidence="1">
    <location>
        <begin position="1"/>
        <end position="21"/>
    </location>
</feature>
<dbReference type="CDD" id="cd14251">
    <property type="entry name" value="PL-6"/>
    <property type="match status" value="1"/>
</dbReference>
<dbReference type="InterPro" id="IPR012334">
    <property type="entry name" value="Pectin_lyas_fold"/>
</dbReference>
<proteinExistence type="predicted"/>
<dbReference type="InterPro" id="IPR011050">
    <property type="entry name" value="Pectin_lyase_fold/virulence"/>
</dbReference>
<organism evidence="2 3">
    <name type="scientific">Qipengyuania flava</name>
    <dbReference type="NCBI Taxonomy" id="192812"/>
    <lineage>
        <taxon>Bacteria</taxon>
        <taxon>Pseudomonadati</taxon>
        <taxon>Pseudomonadota</taxon>
        <taxon>Alphaproteobacteria</taxon>
        <taxon>Sphingomonadales</taxon>
        <taxon>Erythrobacteraceae</taxon>
        <taxon>Qipengyuania</taxon>
    </lineage>
</organism>
<evidence type="ECO:0000313" key="2">
    <source>
        <dbReference type="EMBL" id="BBI19910.1"/>
    </source>
</evidence>
<dbReference type="SMART" id="SM00710">
    <property type="entry name" value="PbH1"/>
    <property type="match status" value="6"/>
</dbReference>
<dbReference type="EMBL" id="AP019389">
    <property type="protein sequence ID" value="BBI19910.1"/>
    <property type="molecule type" value="Genomic_DNA"/>
</dbReference>
<evidence type="ECO:0000313" key="3">
    <source>
        <dbReference type="Proteomes" id="UP000290057"/>
    </source>
</evidence>
<keyword evidence="3" id="KW-1185">Reference proteome</keyword>
<dbReference type="Proteomes" id="UP000290057">
    <property type="component" value="Chromosome"/>
</dbReference>